<dbReference type="AlphaFoldDB" id="A0A0C3PF57"/>
<feature type="region of interest" description="Disordered" evidence="1">
    <location>
        <begin position="45"/>
        <end position="68"/>
    </location>
</feature>
<dbReference type="InParanoid" id="A0A0C3PF57"/>
<dbReference type="Proteomes" id="UP000054217">
    <property type="component" value="Unassembled WGS sequence"/>
</dbReference>
<proteinExistence type="predicted"/>
<dbReference type="EMBL" id="KN831947">
    <property type="protein sequence ID" value="KIO12505.1"/>
    <property type="molecule type" value="Genomic_DNA"/>
</dbReference>
<organism evidence="2 3">
    <name type="scientific">Pisolithus tinctorius Marx 270</name>
    <dbReference type="NCBI Taxonomy" id="870435"/>
    <lineage>
        <taxon>Eukaryota</taxon>
        <taxon>Fungi</taxon>
        <taxon>Dikarya</taxon>
        <taxon>Basidiomycota</taxon>
        <taxon>Agaricomycotina</taxon>
        <taxon>Agaricomycetes</taxon>
        <taxon>Agaricomycetidae</taxon>
        <taxon>Boletales</taxon>
        <taxon>Sclerodermatineae</taxon>
        <taxon>Pisolithaceae</taxon>
        <taxon>Pisolithus</taxon>
    </lineage>
</organism>
<evidence type="ECO:0000313" key="2">
    <source>
        <dbReference type="EMBL" id="KIO12505.1"/>
    </source>
</evidence>
<accession>A0A0C3PF57</accession>
<evidence type="ECO:0000256" key="1">
    <source>
        <dbReference type="SAM" id="MobiDB-lite"/>
    </source>
</evidence>
<feature type="compositionally biased region" description="Polar residues" evidence="1">
    <location>
        <begin position="49"/>
        <end position="68"/>
    </location>
</feature>
<name>A0A0C3PF57_PISTI</name>
<reference evidence="2 3" key="1">
    <citation type="submission" date="2014-04" db="EMBL/GenBank/DDBJ databases">
        <authorList>
            <consortium name="DOE Joint Genome Institute"/>
            <person name="Kuo A."/>
            <person name="Kohler A."/>
            <person name="Costa M.D."/>
            <person name="Nagy L.G."/>
            <person name="Floudas D."/>
            <person name="Copeland A."/>
            <person name="Barry K.W."/>
            <person name="Cichocki N."/>
            <person name="Veneault-Fourrey C."/>
            <person name="LaButti K."/>
            <person name="Lindquist E.A."/>
            <person name="Lipzen A."/>
            <person name="Lundell T."/>
            <person name="Morin E."/>
            <person name="Murat C."/>
            <person name="Sun H."/>
            <person name="Tunlid A."/>
            <person name="Henrissat B."/>
            <person name="Grigoriev I.V."/>
            <person name="Hibbett D.S."/>
            <person name="Martin F."/>
            <person name="Nordberg H.P."/>
            <person name="Cantor M.N."/>
            <person name="Hua S.X."/>
        </authorList>
    </citation>
    <scope>NUCLEOTIDE SEQUENCE [LARGE SCALE GENOMIC DNA]</scope>
    <source>
        <strain evidence="2 3">Marx 270</strain>
    </source>
</reference>
<reference evidence="3" key="2">
    <citation type="submission" date="2015-01" db="EMBL/GenBank/DDBJ databases">
        <title>Evolutionary Origins and Diversification of the Mycorrhizal Mutualists.</title>
        <authorList>
            <consortium name="DOE Joint Genome Institute"/>
            <consortium name="Mycorrhizal Genomics Consortium"/>
            <person name="Kohler A."/>
            <person name="Kuo A."/>
            <person name="Nagy L.G."/>
            <person name="Floudas D."/>
            <person name="Copeland A."/>
            <person name="Barry K.W."/>
            <person name="Cichocki N."/>
            <person name="Veneault-Fourrey C."/>
            <person name="LaButti K."/>
            <person name="Lindquist E.A."/>
            <person name="Lipzen A."/>
            <person name="Lundell T."/>
            <person name="Morin E."/>
            <person name="Murat C."/>
            <person name="Riley R."/>
            <person name="Ohm R."/>
            <person name="Sun H."/>
            <person name="Tunlid A."/>
            <person name="Henrissat B."/>
            <person name="Grigoriev I.V."/>
            <person name="Hibbett D.S."/>
            <person name="Martin F."/>
        </authorList>
    </citation>
    <scope>NUCLEOTIDE SEQUENCE [LARGE SCALE GENOMIC DNA]</scope>
    <source>
        <strain evidence="3">Marx 270</strain>
    </source>
</reference>
<protein>
    <submittedName>
        <fullName evidence="2">Uncharacterized protein</fullName>
    </submittedName>
</protein>
<dbReference type="HOGENOM" id="CLU_2794979_0_0_1"/>
<evidence type="ECO:0000313" key="3">
    <source>
        <dbReference type="Proteomes" id="UP000054217"/>
    </source>
</evidence>
<keyword evidence="3" id="KW-1185">Reference proteome</keyword>
<gene>
    <name evidence="2" type="ORF">M404DRAFT_993494</name>
</gene>
<sequence>MTPFFRHCHSLDIPHLTSPKVDKAGFDWFLIVIGDRVVSKECLDDNKNESSSVGISSVRAQSPNVRFP</sequence>